<gene>
    <name evidence="2" type="ORF">EFB08_06770</name>
</gene>
<organism evidence="2 3">
    <name type="scientific">Rufibacter latericius</name>
    <dbReference type="NCBI Taxonomy" id="2487040"/>
    <lineage>
        <taxon>Bacteria</taxon>
        <taxon>Pseudomonadati</taxon>
        <taxon>Bacteroidota</taxon>
        <taxon>Cytophagia</taxon>
        <taxon>Cytophagales</taxon>
        <taxon>Hymenobacteraceae</taxon>
        <taxon>Rufibacter</taxon>
    </lineage>
</organism>
<dbReference type="AlphaFoldDB" id="A0A3M9MUC9"/>
<proteinExistence type="predicted"/>
<keyword evidence="3" id="KW-1185">Reference proteome</keyword>
<dbReference type="EMBL" id="RJJD01000003">
    <property type="protein sequence ID" value="RNI29124.1"/>
    <property type="molecule type" value="Genomic_DNA"/>
</dbReference>
<sequence length="1183" mass="125045">MAREHFSRRKLSVCQVLLLVWAFAIFKGAPALAESSVPYSTGDYRTVSAGSIGQEGSNNLLEQLTSSGTWVPVTGVLPNSATLHLEHSTQISETFQVANLYIASQKTFTVPAGTSLIITGKFSVSSAAEVVQEGEIENRGVLQLKAAAKLTIKTPTYKASSPIWAGSEEIDVLSEVRIEAASANTLLFSTAYLSAQTHGYWFGRLTVAPALANSQWQLTDSSGPLAAQAFSTSLPATSSLLLLAAPNLSLQFGRDVTLTGGTYFLQNQGSGTGTMTVAGQMVLQNAVLTLNQTATSAAISTLDLKGNLVTDAASTIQNSSTVNTSASGIKFTGTNWQTIQASGPINHVSLALKGGSMVKLGQHLRLNPTNSVYAGTLSVESGAILDFGLDASNNGYQVQGQGYFSLNQGGTLYITSPQGINATGAMGNVQVTESRRAFNQLATFVYSGKVPQQTGNAFPATASGKIIIIDNPTSVTLTNTLGISNNTAISPQGGRLEIKQGTFMVSPSADVTGSGKLVMTGGTFQTNVLNTIVPQLTGAYELTGGTLELAGNGNQTLRGGSNYTYHQVLVSGTNESNSTAKTISTTTTINQNLTILPNAVLDISNKTLKGEGGLTMTGGLFRTSKTSSSLPELAGKNAPYILTGGTIEFYGSINGQNQSIRGTYGNSQKITYHHLLLTANEANTQNEVGNHLFSANFDLAGTLTVKAPAVLQIASNRAVGGTGNFVLEAGATLLYGSPQGIKQTGTGTSDGNVRVSGTRFFSPQASYGFIGNSEMVSGDALPGTVANLLVAKLAGGVTLSKTVNVSNVFTHKSGLFKTDVHELSLLRQDTAALQMTDYSFYMQGTLRRAVGSSGTYSFPVGNASGKRKVDLVSIGLTGNGFQSIAVSFKPLTNHQNADMFLVENSYSYTHVETEGVWNVVPNAVPSEGSFTIKTSLQGFTNVSDNKFALLVRPQNATSAKEWTTGGGSLDAPGKEGRTVTGGYAKRNFVMSFGQFALATMETVLPVTWLYVKAERKNQQVHLQWATASEVNNDRYEVEFSLDGKNFTSAGKVAGAGNSTIEQKYEFQHSSSATATSYYRIKQIDFDGGFEYSKVVAVQSGRAALAQVTLYPNPSQDYLYLGNLTLDASATVEILDVQGKTINRAKPTLDGGTPVISVQQLQAGNYILRIKTNHQLVQQRFVKL</sequence>
<dbReference type="Gene3D" id="2.60.40.10">
    <property type="entry name" value="Immunoglobulins"/>
    <property type="match status" value="1"/>
</dbReference>
<dbReference type="NCBIfam" id="TIGR04183">
    <property type="entry name" value="Por_Secre_tail"/>
    <property type="match status" value="1"/>
</dbReference>
<evidence type="ECO:0000313" key="3">
    <source>
        <dbReference type="Proteomes" id="UP000272117"/>
    </source>
</evidence>
<protein>
    <submittedName>
        <fullName evidence="2">T9SS C-terminal target domain-containing protein</fullName>
    </submittedName>
</protein>
<dbReference type="Proteomes" id="UP000272117">
    <property type="component" value="Unassembled WGS sequence"/>
</dbReference>
<evidence type="ECO:0000259" key="1">
    <source>
        <dbReference type="Pfam" id="PF18962"/>
    </source>
</evidence>
<evidence type="ECO:0000313" key="2">
    <source>
        <dbReference type="EMBL" id="RNI29124.1"/>
    </source>
</evidence>
<dbReference type="OrthoDB" id="863479at2"/>
<feature type="domain" description="Secretion system C-terminal sorting" evidence="1">
    <location>
        <begin position="1109"/>
        <end position="1180"/>
    </location>
</feature>
<reference evidence="2 3" key="1">
    <citation type="submission" date="2018-11" db="EMBL/GenBank/DDBJ databases">
        <title>Rufibacter latericius sp. nov., isolated from water in Baiyang Lake.</title>
        <authorList>
            <person name="Yang Y."/>
        </authorList>
    </citation>
    <scope>NUCLEOTIDE SEQUENCE [LARGE SCALE GENOMIC DNA]</scope>
    <source>
        <strain evidence="2 3">R-22-1c-1</strain>
    </source>
</reference>
<dbReference type="Pfam" id="PF18962">
    <property type="entry name" value="Por_Secre_tail"/>
    <property type="match status" value="1"/>
</dbReference>
<comment type="caution">
    <text evidence="2">The sequence shown here is derived from an EMBL/GenBank/DDBJ whole genome shotgun (WGS) entry which is preliminary data.</text>
</comment>
<dbReference type="InterPro" id="IPR013783">
    <property type="entry name" value="Ig-like_fold"/>
</dbReference>
<accession>A0A3M9MUC9</accession>
<name>A0A3M9MUC9_9BACT</name>
<dbReference type="InterPro" id="IPR026444">
    <property type="entry name" value="Secre_tail"/>
</dbReference>